<dbReference type="GO" id="GO:0016746">
    <property type="term" value="F:acyltransferase activity"/>
    <property type="evidence" value="ECO:0007669"/>
    <property type="project" value="UniProtKB-KW"/>
</dbReference>
<dbReference type="EMBL" id="JBFRUW010000124">
    <property type="protein sequence ID" value="MFA0570792.1"/>
    <property type="molecule type" value="Genomic_DNA"/>
</dbReference>
<feature type="domain" description="N-acetyltransferase" evidence="1">
    <location>
        <begin position="34"/>
        <end position="106"/>
    </location>
</feature>
<proteinExistence type="predicted"/>
<keyword evidence="2" id="KW-0012">Acyltransferase</keyword>
<dbReference type="InterPro" id="IPR016181">
    <property type="entry name" value="Acyl_CoA_acyltransferase"/>
</dbReference>
<comment type="caution">
    <text evidence="2">The sequence shown here is derived from an EMBL/GenBank/DDBJ whole genome shotgun (WGS) entry which is preliminary data.</text>
</comment>
<reference evidence="2 3" key="1">
    <citation type="journal article" date="2024" name="ISME J.">
        <title>Tailless and filamentous prophages are predominant in marine Vibrio.</title>
        <authorList>
            <person name="Steensen K."/>
            <person name="Seneca J."/>
            <person name="Bartlau N."/>
            <person name="Yu X.A."/>
            <person name="Hussain F.A."/>
            <person name="Polz M.F."/>
        </authorList>
    </citation>
    <scope>NUCLEOTIDE SEQUENCE [LARGE SCALE GENOMIC DNA]</scope>
    <source>
        <strain evidence="2 3">10N.222.51.A1</strain>
    </source>
</reference>
<accession>A0ABV4NI25</accession>
<dbReference type="CDD" id="cd04301">
    <property type="entry name" value="NAT_SF"/>
    <property type="match status" value="1"/>
</dbReference>
<evidence type="ECO:0000313" key="3">
    <source>
        <dbReference type="Proteomes" id="UP001570417"/>
    </source>
</evidence>
<dbReference type="EC" id="2.3.1.-" evidence="2"/>
<dbReference type="InterPro" id="IPR000182">
    <property type="entry name" value="GNAT_dom"/>
</dbReference>
<evidence type="ECO:0000313" key="2">
    <source>
        <dbReference type="EMBL" id="MFA0570792.1"/>
    </source>
</evidence>
<name>A0ABV4NI25_9VIBR</name>
<dbReference type="RefSeq" id="WP_137375012.1">
    <property type="nucleotide sequence ID" value="NZ_AP025490.1"/>
</dbReference>
<keyword evidence="3" id="KW-1185">Reference proteome</keyword>
<organism evidence="2 3">
    <name type="scientific">Vibrio gallaecicus</name>
    <dbReference type="NCBI Taxonomy" id="552386"/>
    <lineage>
        <taxon>Bacteria</taxon>
        <taxon>Pseudomonadati</taxon>
        <taxon>Pseudomonadota</taxon>
        <taxon>Gammaproteobacteria</taxon>
        <taxon>Vibrionales</taxon>
        <taxon>Vibrionaceae</taxon>
        <taxon>Vibrio</taxon>
    </lineage>
</organism>
<dbReference type="Gene3D" id="3.40.630.30">
    <property type="match status" value="1"/>
</dbReference>
<dbReference type="SUPFAM" id="SSF55729">
    <property type="entry name" value="Acyl-CoA N-acyltransferases (Nat)"/>
    <property type="match status" value="1"/>
</dbReference>
<sequence length="143" mass="16519">MNNVEISQLDPIKVPLVKKFYKEHYPTGKVNKSELIYSLTKDNSIIGIVRFRSIEEYRLLTGMVISTALRGQGHGSLLMNYCVSNILTNQDFCFAYRHLESFYSAHYFKKIDVVDLPNSLKTLFLRYTNSGKDLIPMHFQANC</sequence>
<dbReference type="Pfam" id="PF13508">
    <property type="entry name" value="Acetyltransf_7"/>
    <property type="match status" value="1"/>
</dbReference>
<dbReference type="Proteomes" id="UP001570417">
    <property type="component" value="Unassembled WGS sequence"/>
</dbReference>
<protein>
    <submittedName>
        <fullName evidence="2">GNAT family N-acetyltransferase</fullName>
        <ecNumber evidence="2">2.3.1.-</ecNumber>
    </submittedName>
</protein>
<evidence type="ECO:0000259" key="1">
    <source>
        <dbReference type="Pfam" id="PF13508"/>
    </source>
</evidence>
<keyword evidence="2" id="KW-0808">Transferase</keyword>
<gene>
    <name evidence="2" type="ORF">AB4566_21315</name>
</gene>